<name>A0ACC3SA86_9PEZI</name>
<gene>
    <name evidence="1" type="primary">APE2</name>
    <name evidence="1" type="ORF">M8818_005192</name>
</gene>
<accession>A0ACC3SA86</accession>
<keyword evidence="1" id="KW-0031">Aminopeptidase</keyword>
<organism evidence="1 2">
    <name type="scientific">Zalaria obscura</name>
    <dbReference type="NCBI Taxonomy" id="2024903"/>
    <lineage>
        <taxon>Eukaryota</taxon>
        <taxon>Fungi</taxon>
        <taxon>Dikarya</taxon>
        <taxon>Ascomycota</taxon>
        <taxon>Pezizomycotina</taxon>
        <taxon>Dothideomycetes</taxon>
        <taxon>Dothideomycetidae</taxon>
        <taxon>Dothideales</taxon>
        <taxon>Zalariaceae</taxon>
        <taxon>Zalaria</taxon>
    </lineage>
</organism>
<comment type="caution">
    <text evidence="1">The sequence shown here is derived from an EMBL/GenBank/DDBJ whole genome shotgun (WGS) entry which is preliminary data.</text>
</comment>
<keyword evidence="1" id="KW-0645">Protease</keyword>
<dbReference type="EMBL" id="JAMKPW020000028">
    <property type="protein sequence ID" value="KAK8204347.1"/>
    <property type="molecule type" value="Genomic_DNA"/>
</dbReference>
<sequence length="1827" mass="202798">MAQATIDITKGREVLPKNVKPVHYDLTLEPNFETFEYEGKVVIDLEVVEDTTSISLNTIDIDIHNTQVHSGSKLIASEPSLSYNKDTQTTTVKLQDTIPAGSKATLTHTFKGVLNDNMAGFYRSSFKSEDGSEKYIATTQMEPTDARRAFPCFDEPALKSEFTITLIADKKQTCLSNMDVKHEKDLGNKKAVTFNKTPLMSTYLLAFIVGELKVIETNNFRVPVRVYATPDQDIEHGRFSLELAARTLDFYETKFNSPFPLPKMDMVAIPDFSAGAMENWGLVTYRVVDLLINEKTSGASTKQRVAEVVQHELAHQWFGNLVTMDFWDGLWLNEGFATWMSWYSCNAFYPEWKVWQGYVTDNLQSALALDSLRSSHPIEVPVKRADEINQIFDAISYSKGSCVLRMVSKYLGEETFMEGIRRYLKKHAYGNTETGDLWAALADASGKDVEQIMDIWTKNVGYPVVTVTEDPKSNSIHVKQNRFLRTADVKPEEDKTLFPVFLGLRTKEGVDEELTLDTREHSFKVKDLDFFKINADHSGIYRTSYSPERLQKLGEAAGKGLLTVEDRAGMIADAGALAASGYQKTSGVLSLLKGFENESEFVVWDELTARIGSVRAAWVFEDEKTKDALKAFQRQLVAKKAHEVGWEFTDKDGHIEQQFKSLLFSSAALAGDDKAQKAAFDMFEKFKNGDRDAIHPNLRAGVFAVVLSNGGEAEYDAILNEYRTAKTSDERNTALRAIGRAKKPELIQRTLTLPLSKEVKEQDIYLPIGGLRSHKEGIVALWSWMKENWDTIQKKLPPGLSMLGSVVTLCTSSFTSEEQLKEIETFFKERSTKGFDQSLAQSFDAIRAKAGWLRRDREDVERWLRDNKFFHDSHDAAQRIPTLQLWQCLRRKGDNNSSSMPQNALKPPQLDDSAVIRNRSPHPYLRHGSSLARDEGVDVDVDVTVTPPPSDAPNAGTWSAEDRSESKAQSTATSDSGTEADDERPHLLRALPPAALRPRKGLRLLDGQDGTPLVTPSQLDREGKKIQGYFEGATAGLKRRRLEEEEVEAERRVWEKRRRAERIRRTCETALLGAVGFVVLGGPRVWASVWEWHRELVGQVACVALLILAYPLRVVSSGPELGYLNIWKRFRVPASFDPASVLYPTFIPVLVALSLLPQFPALLLPNLILGLASLPPRLFPASSRIADFNVLHWMISLVPLICSENTEWPSKRFPPLPYGLKAAESPFLDSETLTALYPLHQALLPPLHFLTTTSLLPPEKQLLSTSLVNLIFFAISPQAVILKGVLWIGPLWVFGLCTHVLRWNVALARVPRWRLKHAAYRSSSTEDSLLNDVKALMVATLRGLLHSFRADEDPESDADEDGYEFQPKAAPPKLFKLSMGGLTRTNTAQEPRSAVEPTPNGDLSETAKQPRPSASQRRRHTIASADLPAALFGTSFTSNSARSTARKWYLTLTPAGAALRKWVWAGYTYFTLLFIIFIPVRAYIKQHALGSTEPILWALTYLLGDLKPYWGLYISGVSSPISILTTILTDLRTTALNPPPLLPIPTFRATIGPSNTRLLLIAYWLSILTLGLLLVLSLSTRFEVDTRRKVFHGMMVLMLLPSTFLDPCFAALALACVLAVFLTLELLRAAQVPPLGSAIAKFVAPYVDGRDLRGPVVVSHVFLLVGCAVPLWLSLAGFDRNLNTNGDGGGDSGGWELEQDKREVAMVSGVICVGMGDAAASLIGRRFGKRKWPWIGGKSLEGSAAFAAAVTLGLVFAKGWLGLGGWRDERGLGGEMAELGLKYWGLVVGKAVLAGCGASFMEAVLTGANDNVVVPVALWLLVRGVGL</sequence>
<keyword evidence="1" id="KW-0378">Hydrolase</keyword>
<keyword evidence="2" id="KW-1185">Reference proteome</keyword>
<reference evidence="1" key="1">
    <citation type="submission" date="2024-02" db="EMBL/GenBank/DDBJ databases">
        <title>Metagenome Assembled Genome of Zalaria obscura JY119.</title>
        <authorList>
            <person name="Vighnesh L."/>
            <person name="Jagadeeshwari U."/>
            <person name="Venkata Ramana C."/>
            <person name="Sasikala C."/>
        </authorList>
    </citation>
    <scope>NUCLEOTIDE SEQUENCE</scope>
    <source>
        <strain evidence="1">JY119</strain>
    </source>
</reference>
<proteinExistence type="predicted"/>
<protein>
    <submittedName>
        <fullName evidence="1">Aminopeptidase 2 mitochondrial</fullName>
    </submittedName>
</protein>
<evidence type="ECO:0000313" key="1">
    <source>
        <dbReference type="EMBL" id="KAK8204347.1"/>
    </source>
</evidence>
<evidence type="ECO:0000313" key="2">
    <source>
        <dbReference type="Proteomes" id="UP001320706"/>
    </source>
</evidence>
<dbReference type="Proteomes" id="UP001320706">
    <property type="component" value="Unassembled WGS sequence"/>
</dbReference>